<dbReference type="Proteomes" id="UP000194218">
    <property type="component" value="Chromosome"/>
</dbReference>
<keyword evidence="4" id="KW-1185">Reference proteome</keyword>
<keyword evidence="2" id="KW-0812">Transmembrane</keyword>
<sequence>MAAKKNKKSAAVGRRAKIEEARRRERARDRRNRLLTIVASVAIVVALVIGGAFIVASSDDGDGDNTAQPGEPADITGVETWSDLSRTHVETAVDYPMNPPAGGEHSQIWMNCDADVYEEEIPNENAVHSLEHGAVWVTYNESAAEADLETLSERVSSTSYSLMSPKNDQESPITLTAWGAQLQLDTADDPRVGEFFDAYVQGPQTPEPGAACTGGMDQ</sequence>
<dbReference type="KEGG" id="smao:CAG99_24530"/>
<feature type="region of interest" description="Disordered" evidence="1">
    <location>
        <begin position="1"/>
        <end position="25"/>
    </location>
</feature>
<evidence type="ECO:0000313" key="3">
    <source>
        <dbReference type="EMBL" id="ARQ71571.1"/>
    </source>
</evidence>
<keyword evidence="2" id="KW-1133">Transmembrane helix</keyword>
<dbReference type="AlphaFoldDB" id="A0A1W7D3C2"/>
<dbReference type="RefSeq" id="WP_086161412.1">
    <property type="nucleotide sequence ID" value="NZ_CP021121.1"/>
</dbReference>
<accession>A0A1W7D3C2</accession>
<evidence type="ECO:0000256" key="2">
    <source>
        <dbReference type="SAM" id="Phobius"/>
    </source>
</evidence>
<dbReference type="Pfam" id="PF11303">
    <property type="entry name" value="DUF3105"/>
    <property type="match status" value="1"/>
</dbReference>
<name>A0A1W7D3C2_9ACTN</name>
<feature type="compositionally biased region" description="Basic and acidic residues" evidence="1">
    <location>
        <begin position="16"/>
        <end position="25"/>
    </location>
</feature>
<gene>
    <name evidence="3" type="ORF">CAG99_24530</name>
</gene>
<organism evidence="3 4">
    <name type="scientific">Streptomyces marincola</name>
    <dbReference type="NCBI Taxonomy" id="2878388"/>
    <lineage>
        <taxon>Bacteria</taxon>
        <taxon>Bacillati</taxon>
        <taxon>Actinomycetota</taxon>
        <taxon>Actinomycetes</taxon>
        <taxon>Kitasatosporales</taxon>
        <taxon>Streptomycetaceae</taxon>
        <taxon>Streptomyces</taxon>
    </lineage>
</organism>
<protein>
    <recommendedName>
        <fullName evidence="5">DUF3105 domain-containing protein</fullName>
    </recommendedName>
</protein>
<evidence type="ECO:0000313" key="4">
    <source>
        <dbReference type="Proteomes" id="UP000194218"/>
    </source>
</evidence>
<dbReference type="InterPro" id="IPR021454">
    <property type="entry name" value="DUF3105"/>
</dbReference>
<reference evidence="3 4" key="1">
    <citation type="submission" date="2017-05" db="EMBL/GenBank/DDBJ databases">
        <title>Complete genome sequence of Streptomyces sp. SCSIO 03032 revealed the diverse biosynthetic pathways for its bioactive secondary metabolites.</title>
        <authorList>
            <person name="Ma L."/>
            <person name="Zhu Y."/>
            <person name="Zhang W."/>
            <person name="Zhang G."/>
            <person name="Tian X."/>
            <person name="Zhang S."/>
            <person name="Zhang C."/>
        </authorList>
    </citation>
    <scope>NUCLEOTIDE SEQUENCE [LARGE SCALE GENOMIC DNA]</scope>
    <source>
        <strain evidence="3 4">SCSIO 03032</strain>
    </source>
</reference>
<dbReference type="EMBL" id="CP021121">
    <property type="protein sequence ID" value="ARQ71571.1"/>
    <property type="molecule type" value="Genomic_DNA"/>
</dbReference>
<evidence type="ECO:0008006" key="5">
    <source>
        <dbReference type="Google" id="ProtNLM"/>
    </source>
</evidence>
<proteinExistence type="predicted"/>
<keyword evidence="2" id="KW-0472">Membrane</keyword>
<feature type="transmembrane region" description="Helical" evidence="2">
    <location>
        <begin position="34"/>
        <end position="56"/>
    </location>
</feature>
<evidence type="ECO:0000256" key="1">
    <source>
        <dbReference type="SAM" id="MobiDB-lite"/>
    </source>
</evidence>
<dbReference type="OrthoDB" id="164831at2"/>